<feature type="domain" description="eCIS core" evidence="2">
    <location>
        <begin position="78"/>
        <end position="155"/>
    </location>
</feature>
<sequence>MRTHDSDHHESSSHPKASRAHDPEPTAAMRAALSGRWDAAGPAGLAELQRTAGNAGTAALIDEDRSPVHDVVASEGSPLPGDLRTDMESRFGHDFGDVRVHTDDAAHHSATSVNAQAYTVGSDIVFESGKYDPGSDAGKHMIAHELTHVVQQRSGPVDGTDAGGGVSISDPSDRFEREAVANADRVMGMD</sequence>
<name>K6W300_9ACTN</name>
<dbReference type="Pfam" id="PF13699">
    <property type="entry name" value="eCIS_core"/>
    <property type="match status" value="1"/>
</dbReference>
<dbReference type="STRING" id="1108045.GORHZ_227_00290"/>
<dbReference type="Proteomes" id="UP000008363">
    <property type="component" value="Unassembled WGS sequence"/>
</dbReference>
<evidence type="ECO:0000313" key="3">
    <source>
        <dbReference type="EMBL" id="GAB93540.1"/>
    </source>
</evidence>
<dbReference type="AlphaFoldDB" id="K6W300"/>
<evidence type="ECO:0000259" key="2">
    <source>
        <dbReference type="Pfam" id="PF13699"/>
    </source>
</evidence>
<dbReference type="EMBL" id="BAHC01000227">
    <property type="protein sequence ID" value="GAB93540.1"/>
    <property type="molecule type" value="Genomic_DNA"/>
</dbReference>
<protein>
    <recommendedName>
        <fullName evidence="2">eCIS core domain-containing protein</fullName>
    </recommendedName>
</protein>
<reference evidence="3 4" key="1">
    <citation type="submission" date="2012-08" db="EMBL/GenBank/DDBJ databases">
        <title>Whole genome shotgun sequence of Gordonia rhizosphera NBRC 16068.</title>
        <authorList>
            <person name="Takarada H."/>
            <person name="Isaki S."/>
            <person name="Hosoyama A."/>
            <person name="Tsuchikane K."/>
            <person name="Katsumata H."/>
            <person name="Baba S."/>
            <person name="Ohji S."/>
            <person name="Yamazaki S."/>
            <person name="Fujita N."/>
        </authorList>
    </citation>
    <scope>NUCLEOTIDE SEQUENCE [LARGE SCALE GENOMIC DNA]</scope>
    <source>
        <strain evidence="3 4">NBRC 16068</strain>
    </source>
</reference>
<comment type="caution">
    <text evidence="3">The sequence shown here is derived from an EMBL/GenBank/DDBJ whole genome shotgun (WGS) entry which is preliminary data.</text>
</comment>
<dbReference type="OrthoDB" id="9153660at2"/>
<proteinExistence type="predicted"/>
<keyword evidence="4" id="KW-1185">Reference proteome</keyword>
<gene>
    <name evidence="3" type="ORF">GORHZ_227_00290</name>
</gene>
<feature type="compositionally biased region" description="Basic and acidic residues" evidence="1">
    <location>
        <begin position="1"/>
        <end position="24"/>
    </location>
</feature>
<evidence type="ECO:0000256" key="1">
    <source>
        <dbReference type="SAM" id="MobiDB-lite"/>
    </source>
</evidence>
<accession>K6W300</accession>
<dbReference type="eggNOG" id="COG3409">
    <property type="taxonomic scope" value="Bacteria"/>
</dbReference>
<evidence type="ECO:0000313" key="4">
    <source>
        <dbReference type="Proteomes" id="UP000008363"/>
    </source>
</evidence>
<organism evidence="3 4">
    <name type="scientific">Gordonia rhizosphera NBRC 16068</name>
    <dbReference type="NCBI Taxonomy" id="1108045"/>
    <lineage>
        <taxon>Bacteria</taxon>
        <taxon>Bacillati</taxon>
        <taxon>Actinomycetota</taxon>
        <taxon>Actinomycetes</taxon>
        <taxon>Mycobacteriales</taxon>
        <taxon>Gordoniaceae</taxon>
        <taxon>Gordonia</taxon>
    </lineage>
</organism>
<feature type="region of interest" description="Disordered" evidence="1">
    <location>
        <begin position="1"/>
        <end position="28"/>
    </location>
</feature>
<dbReference type="InterPro" id="IPR025295">
    <property type="entry name" value="eCIS_core_dom"/>
</dbReference>
<dbReference type="RefSeq" id="WP_006338853.1">
    <property type="nucleotide sequence ID" value="NZ_BAHC01000227.1"/>
</dbReference>